<accession>A0A0E9W9C9</accession>
<sequence>MSTLSVRELNICETEQFSMKNALLMRNIFCSASIQIFVNLARNLLIHL</sequence>
<reference evidence="1" key="2">
    <citation type="journal article" date="2015" name="Fish Shellfish Immunol.">
        <title>Early steps in the European eel (Anguilla anguilla)-Vibrio vulnificus interaction in the gills: Role of the RtxA13 toxin.</title>
        <authorList>
            <person name="Callol A."/>
            <person name="Pajuelo D."/>
            <person name="Ebbesson L."/>
            <person name="Teles M."/>
            <person name="MacKenzie S."/>
            <person name="Amaro C."/>
        </authorList>
    </citation>
    <scope>NUCLEOTIDE SEQUENCE</scope>
</reference>
<name>A0A0E9W9C9_ANGAN</name>
<protein>
    <submittedName>
        <fullName evidence="1">Uncharacterized protein</fullName>
    </submittedName>
</protein>
<dbReference type="EMBL" id="GBXM01021583">
    <property type="protein sequence ID" value="JAH86994.1"/>
    <property type="molecule type" value="Transcribed_RNA"/>
</dbReference>
<proteinExistence type="predicted"/>
<evidence type="ECO:0000313" key="1">
    <source>
        <dbReference type="EMBL" id="JAH86994.1"/>
    </source>
</evidence>
<reference evidence="1" key="1">
    <citation type="submission" date="2014-11" db="EMBL/GenBank/DDBJ databases">
        <authorList>
            <person name="Amaro Gonzalez C."/>
        </authorList>
    </citation>
    <scope>NUCLEOTIDE SEQUENCE</scope>
</reference>
<organism evidence="1">
    <name type="scientific">Anguilla anguilla</name>
    <name type="common">European freshwater eel</name>
    <name type="synonym">Muraena anguilla</name>
    <dbReference type="NCBI Taxonomy" id="7936"/>
    <lineage>
        <taxon>Eukaryota</taxon>
        <taxon>Metazoa</taxon>
        <taxon>Chordata</taxon>
        <taxon>Craniata</taxon>
        <taxon>Vertebrata</taxon>
        <taxon>Euteleostomi</taxon>
        <taxon>Actinopterygii</taxon>
        <taxon>Neopterygii</taxon>
        <taxon>Teleostei</taxon>
        <taxon>Anguilliformes</taxon>
        <taxon>Anguillidae</taxon>
        <taxon>Anguilla</taxon>
    </lineage>
</organism>
<dbReference type="AlphaFoldDB" id="A0A0E9W9C9"/>